<feature type="transmembrane region" description="Helical" evidence="1">
    <location>
        <begin position="441"/>
        <end position="463"/>
    </location>
</feature>
<dbReference type="Proteomes" id="UP000694018">
    <property type="component" value="Chromosome"/>
</dbReference>
<proteinExistence type="predicted"/>
<gene>
    <name evidence="2" type="ORF">J5U23_00697</name>
</gene>
<keyword evidence="1" id="KW-0812">Transmembrane</keyword>
<dbReference type="InterPro" id="IPR007981">
    <property type="entry name" value="Peptidase_A5"/>
</dbReference>
<dbReference type="KEGG" id="sshi:J5U23_00697"/>
<dbReference type="AlphaFoldDB" id="A0A8F5BM37"/>
<protein>
    <submittedName>
        <fullName evidence="2">Thermopsin</fullName>
    </submittedName>
</protein>
<sequence>MILSLSLISLYNAQNSGVTLLQHDYYFYYNVTVYNGQFIHVKLQASAPITLMIMNQQQLNEFSQGQKTSSLYTIITQSMDQDFEFPGGEYFVVAYNNVSTDNVSIYFRATVLPILPLAYYFSLPAPIGLGFFGVTNESGRIIGTVVPYQEAIGYVTVYSILAYNATPPNGTSPWGAGLQMNAVLQVNTTYGTYVYWLQNVVDFVTNQNTFRIIDNVWNYTSEESLLSNSSVTGGGYVYFYNNKYGYYYGAVGTQRNYSLPFSVILYTKLDSISPNSVIVSFGYNLGSGIVWYDNVTIHQKGAISAFVLVNPFNITPSHDPYDLDLVFAGEDNGEYTYFKEMNASLGLQIVLLNGTIITPKSFYPFGMTGEAADNLEVIGINGSAFVITGNNTFWKQVSVTELPKLYFQQSTSISSRSANTLSSSSISSQSTNTSSSSSNDAIIGLVVFLIFIIIVSSVIYRAVRRYRRHRAFKRMKKFR</sequence>
<dbReference type="EMBL" id="CP077717">
    <property type="protein sequence ID" value="QXJ27829.1"/>
    <property type="molecule type" value="Genomic_DNA"/>
</dbReference>
<dbReference type="Pfam" id="PF05317">
    <property type="entry name" value="Thermopsin"/>
    <property type="match status" value="1"/>
</dbReference>
<evidence type="ECO:0000313" key="3">
    <source>
        <dbReference type="Proteomes" id="UP000694018"/>
    </source>
</evidence>
<name>A0A8F5BM37_SACSH</name>
<evidence type="ECO:0000313" key="2">
    <source>
        <dbReference type="EMBL" id="QXJ27829.1"/>
    </source>
</evidence>
<organism evidence="2 3">
    <name type="scientific">Saccharolobus shibatae (strain ATCC 51178 / DSM 5389 / JCM 8931 / NBRC 15437 / B12)</name>
    <name type="common">Sulfolobus shibatae</name>
    <dbReference type="NCBI Taxonomy" id="523848"/>
    <lineage>
        <taxon>Archaea</taxon>
        <taxon>Thermoproteota</taxon>
        <taxon>Thermoprotei</taxon>
        <taxon>Sulfolobales</taxon>
        <taxon>Sulfolobaceae</taxon>
        <taxon>Saccharolobus</taxon>
    </lineage>
</organism>
<evidence type="ECO:0000256" key="1">
    <source>
        <dbReference type="SAM" id="Phobius"/>
    </source>
</evidence>
<accession>A0A8F5BM37</accession>
<keyword evidence="1" id="KW-1133">Transmembrane helix</keyword>
<reference evidence="2" key="1">
    <citation type="journal article" date="2021" name="Environ. Microbiol.">
        <title>New insights into the diversity and evolution of the archaeal mobilome from three complete genomes of Saccharolobus shibatae.</title>
        <authorList>
            <person name="Medvedeva S."/>
            <person name="Brandt D."/>
            <person name="Cvirkaite-Krupovic V."/>
            <person name="Liu Y."/>
            <person name="Severinov K."/>
            <person name="Ishino S."/>
            <person name="Ishino Y."/>
            <person name="Prangishvili D."/>
            <person name="Kalinowski J."/>
            <person name="Krupovic M."/>
        </authorList>
    </citation>
    <scope>NUCLEOTIDE SEQUENCE</scope>
    <source>
        <strain evidence="2">B12</strain>
    </source>
</reference>
<keyword evidence="1" id="KW-0472">Membrane</keyword>